<gene>
    <name evidence="1" type="ORF">CCAP1982_LOCUS6297</name>
</gene>
<keyword evidence="2" id="KW-1185">Reference proteome</keyword>
<dbReference type="EMBL" id="CAJHJT010000012">
    <property type="protein sequence ID" value="CAD6997667.1"/>
    <property type="molecule type" value="Genomic_DNA"/>
</dbReference>
<reference evidence="1" key="1">
    <citation type="submission" date="2020-11" db="EMBL/GenBank/DDBJ databases">
        <authorList>
            <person name="Whitehead M."/>
        </authorList>
    </citation>
    <scope>NUCLEOTIDE SEQUENCE</scope>
    <source>
        <strain evidence="1">EGII</strain>
    </source>
</reference>
<protein>
    <submittedName>
        <fullName evidence="1">(Mediterranean fruit fly) hypothetical protein</fullName>
    </submittedName>
</protein>
<dbReference type="Proteomes" id="UP000606786">
    <property type="component" value="Unassembled WGS sequence"/>
</dbReference>
<evidence type="ECO:0000313" key="1">
    <source>
        <dbReference type="EMBL" id="CAD6997667.1"/>
    </source>
</evidence>
<proteinExistence type="predicted"/>
<dbReference type="AlphaFoldDB" id="A0A811UIJ3"/>
<name>A0A811UIJ3_CERCA</name>
<evidence type="ECO:0000313" key="2">
    <source>
        <dbReference type="Proteomes" id="UP000606786"/>
    </source>
</evidence>
<accession>A0A811UIJ3</accession>
<organism evidence="1 2">
    <name type="scientific">Ceratitis capitata</name>
    <name type="common">Mediterranean fruit fly</name>
    <name type="synonym">Tephritis capitata</name>
    <dbReference type="NCBI Taxonomy" id="7213"/>
    <lineage>
        <taxon>Eukaryota</taxon>
        <taxon>Metazoa</taxon>
        <taxon>Ecdysozoa</taxon>
        <taxon>Arthropoda</taxon>
        <taxon>Hexapoda</taxon>
        <taxon>Insecta</taxon>
        <taxon>Pterygota</taxon>
        <taxon>Neoptera</taxon>
        <taxon>Endopterygota</taxon>
        <taxon>Diptera</taxon>
        <taxon>Brachycera</taxon>
        <taxon>Muscomorpha</taxon>
        <taxon>Tephritoidea</taxon>
        <taxon>Tephritidae</taxon>
        <taxon>Ceratitis</taxon>
        <taxon>Ceratitis</taxon>
    </lineage>
</organism>
<sequence>MQMGDYAAYLYKYIIWFAKRKLVHPPSSSHSCRDTTNGSPPICHDNKILSSGSFNASHIHVSKDILGFMGYARRHKSTVNRRGEPADRSLAVGSSKDVLAVMMYIAIWQAGSSR</sequence>
<comment type="caution">
    <text evidence="1">The sequence shown here is derived from an EMBL/GenBank/DDBJ whole genome shotgun (WGS) entry which is preliminary data.</text>
</comment>